<dbReference type="InterPro" id="IPR020084">
    <property type="entry name" value="NUDIX_hydrolase_CS"/>
</dbReference>
<dbReference type="PROSITE" id="PS00893">
    <property type="entry name" value="NUDIX_BOX"/>
    <property type="match status" value="1"/>
</dbReference>
<dbReference type="EMBL" id="SGJB01000006">
    <property type="protein sequence ID" value="TQQ84834.1"/>
    <property type="molecule type" value="Genomic_DNA"/>
</dbReference>
<evidence type="ECO:0000256" key="5">
    <source>
        <dbReference type="ARBA" id="ARBA00022842"/>
    </source>
</evidence>
<dbReference type="Pfam" id="PF00293">
    <property type="entry name" value="NUDIX"/>
    <property type="match status" value="1"/>
</dbReference>
<reference evidence="7 8" key="1">
    <citation type="submission" date="2019-02" db="EMBL/GenBank/DDBJ databases">
        <title>Peptostreptococcaceae bacterium ZHW00191 nov., a new bacterium isolated from the human gut.</title>
        <authorList>
            <person name="Zhou H.-W."/>
            <person name="Chen X.-J."/>
        </authorList>
    </citation>
    <scope>NUCLEOTIDE SEQUENCE [LARGE SCALE GENOMIC DNA]</scope>
    <source>
        <strain evidence="7 8">ZHW00191</strain>
    </source>
</reference>
<dbReference type="PANTHER" id="PTHR43758">
    <property type="entry name" value="7,8-DIHYDRO-8-OXOGUANINE TRIPHOSPHATASE"/>
    <property type="match status" value="1"/>
</dbReference>
<dbReference type="GO" id="GO:0006281">
    <property type="term" value="P:DNA repair"/>
    <property type="evidence" value="ECO:0007669"/>
    <property type="project" value="InterPro"/>
</dbReference>
<gene>
    <name evidence="7" type="ORF">EXD82_04200</name>
</gene>
<evidence type="ECO:0000256" key="1">
    <source>
        <dbReference type="ARBA" id="ARBA00001946"/>
    </source>
</evidence>
<evidence type="ECO:0000256" key="3">
    <source>
        <dbReference type="ARBA" id="ARBA00022723"/>
    </source>
</evidence>
<evidence type="ECO:0000313" key="7">
    <source>
        <dbReference type="EMBL" id="TQQ84834.1"/>
    </source>
</evidence>
<evidence type="ECO:0000256" key="4">
    <source>
        <dbReference type="ARBA" id="ARBA00022801"/>
    </source>
</evidence>
<proteinExistence type="inferred from homology"/>
<dbReference type="Gene3D" id="3.90.79.10">
    <property type="entry name" value="Nucleoside Triphosphate Pyrophosphohydrolase"/>
    <property type="match status" value="1"/>
</dbReference>
<dbReference type="GO" id="GO:0005737">
    <property type="term" value="C:cytoplasm"/>
    <property type="evidence" value="ECO:0007669"/>
    <property type="project" value="TreeGrafter"/>
</dbReference>
<comment type="cofactor">
    <cofactor evidence="1">
        <name>Mg(2+)</name>
        <dbReference type="ChEBI" id="CHEBI:18420"/>
    </cofactor>
</comment>
<feature type="domain" description="Nudix hydrolase" evidence="6">
    <location>
        <begin position="3"/>
        <end position="137"/>
    </location>
</feature>
<protein>
    <submittedName>
        <fullName evidence="7">8-oxo-dGTP diphosphatase</fullName>
    </submittedName>
</protein>
<dbReference type="GO" id="GO:0046872">
    <property type="term" value="F:metal ion binding"/>
    <property type="evidence" value="ECO:0007669"/>
    <property type="project" value="UniProtKB-KW"/>
</dbReference>
<dbReference type="PRINTS" id="PR01402">
    <property type="entry name" value="MUTATORMUTX"/>
</dbReference>
<dbReference type="OrthoDB" id="9804563at2"/>
<dbReference type="PANTHER" id="PTHR43758:SF2">
    <property type="entry name" value="OXIDIZED PURINE NUCLEOSIDE TRIPHOSPHATE HYDROLASE"/>
    <property type="match status" value="1"/>
</dbReference>
<dbReference type="Proteomes" id="UP000317863">
    <property type="component" value="Unassembled WGS sequence"/>
</dbReference>
<dbReference type="SUPFAM" id="SSF55811">
    <property type="entry name" value="Nudix"/>
    <property type="match status" value="1"/>
</dbReference>
<name>A0A544QVX9_9FIRM</name>
<dbReference type="InterPro" id="IPR000086">
    <property type="entry name" value="NUDIX_hydrolase_dom"/>
</dbReference>
<sequence length="160" mass="18884">MKITRLTTICYIEKDGKTLMLYRNRKKNDIHEGKYVGIGGKFEPGETPEECISREITEETGLVANKLKYHGLISFPDFKEGEDWYMFLFSCRDFEGEVSEERMNECPEGKLVWVENEKVLDLNMWDGDRIFMEWLVTGKIFNAKIEYEDGILKKYSVDFY</sequence>
<dbReference type="PROSITE" id="PS51462">
    <property type="entry name" value="NUDIX"/>
    <property type="match status" value="1"/>
</dbReference>
<keyword evidence="5" id="KW-0460">Magnesium</keyword>
<dbReference type="CDD" id="cd18886">
    <property type="entry name" value="NUDIX_MutT_Nudt1"/>
    <property type="match status" value="1"/>
</dbReference>
<comment type="caution">
    <text evidence="7">The sequence shown here is derived from an EMBL/GenBank/DDBJ whole genome shotgun (WGS) entry which is preliminary data.</text>
</comment>
<accession>A0A544QVX9</accession>
<organism evidence="7 8">
    <name type="scientific">Peptacetobacter hominis</name>
    <dbReference type="NCBI Taxonomy" id="2743610"/>
    <lineage>
        <taxon>Bacteria</taxon>
        <taxon>Bacillati</taxon>
        <taxon>Bacillota</taxon>
        <taxon>Clostridia</taxon>
        <taxon>Peptostreptococcales</taxon>
        <taxon>Peptostreptococcaceae</taxon>
        <taxon>Peptacetobacter</taxon>
    </lineage>
</organism>
<evidence type="ECO:0000259" key="6">
    <source>
        <dbReference type="PROSITE" id="PS51462"/>
    </source>
</evidence>
<dbReference type="RefSeq" id="WP_142535663.1">
    <property type="nucleotide sequence ID" value="NZ_SGJB01000006.1"/>
</dbReference>
<comment type="similarity">
    <text evidence="2">Belongs to the Nudix hydrolase family.</text>
</comment>
<evidence type="ECO:0000313" key="8">
    <source>
        <dbReference type="Proteomes" id="UP000317863"/>
    </source>
</evidence>
<keyword evidence="3" id="KW-0479">Metal-binding</keyword>
<dbReference type="InterPro" id="IPR003562">
    <property type="entry name" value="Mutator_MutX_prot"/>
</dbReference>
<keyword evidence="8" id="KW-1185">Reference proteome</keyword>
<dbReference type="AlphaFoldDB" id="A0A544QVX9"/>
<keyword evidence="4" id="KW-0378">Hydrolase</keyword>
<dbReference type="InterPro" id="IPR015797">
    <property type="entry name" value="NUDIX_hydrolase-like_dom_sf"/>
</dbReference>
<dbReference type="GO" id="GO:0008413">
    <property type="term" value="F:8-oxo-7,8-dihydroguanosine triphosphate pyrophosphatase activity"/>
    <property type="evidence" value="ECO:0007669"/>
    <property type="project" value="InterPro"/>
</dbReference>
<evidence type="ECO:0000256" key="2">
    <source>
        <dbReference type="ARBA" id="ARBA00005582"/>
    </source>
</evidence>